<feature type="signal peptide" evidence="3">
    <location>
        <begin position="1"/>
        <end position="21"/>
    </location>
</feature>
<dbReference type="Pfam" id="PF17973">
    <property type="entry name" value="bMG10"/>
    <property type="match status" value="1"/>
</dbReference>
<evidence type="ECO:0000256" key="3">
    <source>
        <dbReference type="SAM" id="SignalP"/>
    </source>
</evidence>
<dbReference type="Pfam" id="PF17972">
    <property type="entry name" value="bMG5"/>
    <property type="match status" value="1"/>
</dbReference>
<dbReference type="Pfam" id="PF00207">
    <property type="entry name" value="A2M"/>
    <property type="match status" value="1"/>
</dbReference>
<dbReference type="Pfam" id="PF01835">
    <property type="entry name" value="MG2"/>
    <property type="match status" value="1"/>
</dbReference>
<dbReference type="Gene3D" id="2.60.40.1930">
    <property type="match status" value="1"/>
</dbReference>
<dbReference type="Gene3D" id="1.50.10.20">
    <property type="match status" value="1"/>
</dbReference>
<dbReference type="SMART" id="SM01359">
    <property type="entry name" value="A2M_N_2"/>
    <property type="match status" value="1"/>
</dbReference>
<dbReference type="Pfam" id="PF07703">
    <property type="entry name" value="A2M_BRD"/>
    <property type="match status" value="1"/>
</dbReference>
<comment type="similarity">
    <text evidence="1">Belongs to the protease inhibitor I39 (alpha-2-macroglobulin) family. Bacterial alpha-2-macroglobulin subfamily.</text>
</comment>
<dbReference type="CDD" id="cd02891">
    <property type="entry name" value="A2M_like"/>
    <property type="match status" value="1"/>
</dbReference>
<reference evidence="6 7" key="1">
    <citation type="submission" date="2017-10" db="EMBL/GenBank/DDBJ databases">
        <title>Novel microbial diversity and functional potential in the marine mammal oral microbiome.</title>
        <authorList>
            <person name="Dudek N.K."/>
            <person name="Sun C.L."/>
            <person name="Burstein D."/>
            <person name="Kantor R.S."/>
            <person name="Aliaga Goltsman D.S."/>
            <person name="Bik E.M."/>
            <person name="Thomas B.C."/>
            <person name="Banfield J.F."/>
            <person name="Relman D.A."/>
        </authorList>
    </citation>
    <scope>NUCLEOTIDE SEQUENCE [LARGE SCALE GENOMIC DNA]</scope>
    <source>
        <strain evidence="6">DOLJORAL78_47_16</strain>
    </source>
</reference>
<dbReference type="GO" id="GO:0004866">
    <property type="term" value="F:endopeptidase inhibitor activity"/>
    <property type="evidence" value="ECO:0007669"/>
    <property type="project" value="InterPro"/>
</dbReference>
<feature type="domain" description="Alpha-2-macroglobulin bait region" evidence="4">
    <location>
        <begin position="961"/>
        <end position="1115"/>
    </location>
</feature>
<dbReference type="Pfam" id="PF13205">
    <property type="entry name" value="Big_5"/>
    <property type="match status" value="2"/>
</dbReference>
<dbReference type="InterPro" id="IPR002890">
    <property type="entry name" value="MG2"/>
</dbReference>
<dbReference type="Pfam" id="PF07678">
    <property type="entry name" value="TED_complement"/>
    <property type="match status" value="1"/>
</dbReference>
<dbReference type="InterPro" id="IPR008930">
    <property type="entry name" value="Terpenoid_cyclase/PrenylTrfase"/>
</dbReference>
<dbReference type="InterPro" id="IPR041246">
    <property type="entry name" value="Bact_MG10"/>
</dbReference>
<dbReference type="InterPro" id="IPR032812">
    <property type="entry name" value="SbsA_Ig"/>
</dbReference>
<dbReference type="InterPro" id="IPR011626">
    <property type="entry name" value="Alpha-macroglobulin_TED"/>
</dbReference>
<name>A0A2G6KD92_9BACT</name>
<dbReference type="InterPro" id="IPR047565">
    <property type="entry name" value="Alpha-macroglob_thiol-ester_cl"/>
</dbReference>
<dbReference type="InterPro" id="IPR011625">
    <property type="entry name" value="A2M_N_BRD"/>
</dbReference>
<dbReference type="InterPro" id="IPR051802">
    <property type="entry name" value="YfhM-like"/>
</dbReference>
<comment type="caution">
    <text evidence="6">The sequence shown here is derived from an EMBL/GenBank/DDBJ whole genome shotgun (WGS) entry which is preliminary data.</text>
</comment>
<dbReference type="SMART" id="SM01419">
    <property type="entry name" value="Thiol-ester_cl"/>
    <property type="match status" value="1"/>
</dbReference>
<evidence type="ECO:0000256" key="2">
    <source>
        <dbReference type="ARBA" id="ARBA00022729"/>
    </source>
</evidence>
<dbReference type="EMBL" id="PDSK01000096">
    <property type="protein sequence ID" value="PIE33631.1"/>
    <property type="molecule type" value="Genomic_DNA"/>
</dbReference>
<dbReference type="GO" id="GO:0005615">
    <property type="term" value="C:extracellular space"/>
    <property type="evidence" value="ECO:0007669"/>
    <property type="project" value="InterPro"/>
</dbReference>
<dbReference type="PANTHER" id="PTHR40094:SF1">
    <property type="entry name" value="UBIQUITIN DOMAIN-CONTAINING PROTEIN"/>
    <property type="match status" value="1"/>
</dbReference>
<dbReference type="SUPFAM" id="SSF48239">
    <property type="entry name" value="Terpenoid cyclases/Protein prenyltransferases"/>
    <property type="match status" value="1"/>
</dbReference>
<sequence>MKKYIGLFLITLVLFSHHSWASEAPVEEEKKLQIISATPQGELNSLDDASAITITFNDPVVSLSGVEKDFREGPLTISPEVSGVYRWMGTSTLSFIPDEKLDYATRYIVQVNAPMTAINGEMMEENMNFSFVTPRPQIQRTFPGQEEGQITLKPAIFLKFDQPIDVEKAVQFMTLSSKDGDKVPLAISYPTQADVDERRLYWLRKDDKTMLKILPQQPLQIETQYILKIKAGLPGKGGRLGMKDSYELLFYTYNRFRAEGIEPGSDYCGEPYYPEYGIRVFFSNPVNFEKLLEHIRFVPEVSWSQESSYESRELTISPHFEPNTDYSVVIDTGLTDRYGNTLEKEASFTFRTTDYAPYLTMPSGRMISESYLGTRFPVKMMNVFNAPFEMKAYRTPEDILKAVKTMTWYDFAVEDPDVSRDYRPDLIRNKTAMMPFDLSEVLHEGEETGIIGLKMGFQTCNGEERDYRSLIFLTEMSVTAKFSSINNLFWVTKLQDSSPVEGAEIELYDANQRFLWKGVTDADGFLVSPGWKGLGMKVTDSWDSPWVFAIVRSGDDRVVIHSRDGTGIWPYRFGINYSENSENLTNDGYIFTERGIYRPGEEVRIVGIVRDKEGMEFMVPEYGDVEVTVTDPDSKELLKQMIPLTDFGSFHLPLQLADNAKLGTYWIECHFPIPGYMDLPDEELEWIGNSISGSFKVEMYRPVEFEVDIDLPQTEYIKGDTVNADINATYLFGGPVRDVPLEWNLSRTAYWFSPEAPDFKGYSFNTSERQGAGHVAEKNGELDRNGNYLFKYAMTDEESGSFSYSLDATVTDINKRRVSKRQSLIVHGGEYYIGLKPASFFANTEEDFVITTVALTPDEKPLPGQEYQVQIKRIWWESVRRTGNGGRLYWESEKKEKIVQEYSISSEEKPVEIAIALDKVGYYQIEASGTDSRGNTITADEYFYAVGSGYAAWKRDDDDYVEIVPDAKTYQPGDTASILVKSPYENVKALVTIEREGILERWVETIEGSADTIEIPIKSEYIPNVYIGVVLIQERIAYNKIKDELDLGKPSFKIGYAGIQVNPAERRLQVELSTDKEEYRPGNEVELQLQVTDKDGNGQEAEVIVSVVDVGVLNLIGYATPDPFDYFYRVRPLSVLTSELRNSIVGQRNYSEKGERASGGGLDAAAMMKLIELREKFKPTAYHNSEILTDTDGRATVKFTLPDNLTSFRIMATAHTSNSFFGAGDKRIKVNKKLMLTSSLPAFLRIGDTVQAGVLAHNRTTHDGEALVQAEVKGVTLASQDMQEVALSKGDTSEVLFSYMAEEEREATFIFRGKLEDETDGLKVNLPVLLHRLPLTTALFGSTTEESHREFIEVPKDAESGWGSVDFSLASTMFTDIKGGVEFLFDYPYGCLEQRISKILPMILAEDLISAFDLEVLKSADYKKIVQKTLNDFSNYQHDGGGFGYWEKPYWPSAFVSAYAVFTMAMAKQEGYTVDEEVEQKAVTYLENVLKGQNERQTVYRYNRLAWNVTDAFILYALTLYDKYQPAYATRLYEVRDRLPVFGKSLLLRAVHKAKGDEIILQTLKEELMNSARVEARTAYFDENNSDGLAWIHYSNVRSTAAVAQALMEVYGADQENKSFIPKTIQWLLRQRKQKLYWRTTQENLFAFWALSTYLKVFEGQVPDFTGKVLIAGKETLAELFQGRTTTIAEKSVALDEFDKDDKTAIDFVKEGDGRMYYSAALTYLPSGIPEPIDYGIALQKTMTVVKGKGEGTDNFYRGDIIKIEVTLTTPRDRLFVFVDDPLPAGFKALNFGLKTTDQSLREFIENDTPFRYSEYKDDRVVFYADYIEQGVYTVSYLVSAEHSGSFNLPPTFASEMYTPEVFGQSSVDVIEIK</sequence>
<protein>
    <recommendedName>
        <fullName evidence="8">Alpha-2-macroglobulin</fullName>
    </recommendedName>
</protein>
<keyword evidence="2 3" id="KW-0732">Signal</keyword>
<evidence type="ECO:0000313" key="6">
    <source>
        <dbReference type="EMBL" id="PIE33631.1"/>
    </source>
</evidence>
<dbReference type="SMART" id="SM01360">
    <property type="entry name" value="A2M"/>
    <property type="match status" value="1"/>
</dbReference>
<evidence type="ECO:0000256" key="1">
    <source>
        <dbReference type="ARBA" id="ARBA00010556"/>
    </source>
</evidence>
<dbReference type="Proteomes" id="UP000230821">
    <property type="component" value="Unassembled WGS sequence"/>
</dbReference>
<proteinExistence type="inferred from homology"/>
<dbReference type="PANTHER" id="PTHR40094">
    <property type="entry name" value="ALPHA-2-MACROGLOBULIN HOMOLOG"/>
    <property type="match status" value="1"/>
</dbReference>
<evidence type="ECO:0000313" key="7">
    <source>
        <dbReference type="Proteomes" id="UP000230821"/>
    </source>
</evidence>
<dbReference type="Gene3D" id="2.60.40.3710">
    <property type="match status" value="1"/>
</dbReference>
<evidence type="ECO:0000259" key="4">
    <source>
        <dbReference type="SMART" id="SM01359"/>
    </source>
</evidence>
<dbReference type="Pfam" id="PF11974">
    <property type="entry name" value="bMG3"/>
    <property type="match status" value="1"/>
</dbReference>
<organism evidence="6 7">
    <name type="scientific">candidate division KSB3 bacterium</name>
    <dbReference type="NCBI Taxonomy" id="2044937"/>
    <lineage>
        <taxon>Bacteria</taxon>
        <taxon>candidate division KSB3</taxon>
    </lineage>
</organism>
<feature type="chain" id="PRO_5013969632" description="Alpha-2-macroglobulin" evidence="3">
    <location>
        <begin position="22"/>
        <end position="1874"/>
    </location>
</feature>
<dbReference type="InterPro" id="IPR001599">
    <property type="entry name" value="Macroglobln_a2"/>
</dbReference>
<dbReference type="InterPro" id="IPR041203">
    <property type="entry name" value="Bact_A2M_MG5"/>
</dbReference>
<evidence type="ECO:0000259" key="5">
    <source>
        <dbReference type="SMART" id="SM01360"/>
    </source>
</evidence>
<feature type="domain" description="Alpha-2-macroglobulin" evidence="5">
    <location>
        <begin position="1180"/>
        <end position="1270"/>
    </location>
</feature>
<gene>
    <name evidence="6" type="ORF">CSA56_10980</name>
</gene>
<dbReference type="InterPro" id="IPR021868">
    <property type="entry name" value="Alpha_2_Macroglob_MG3"/>
</dbReference>
<evidence type="ECO:0008006" key="8">
    <source>
        <dbReference type="Google" id="ProtNLM"/>
    </source>
</evidence>
<accession>A0A2G6KD92</accession>